<sequence length="62" mass="6193">MYSGVGKSGSPAPKPITGFPAAFNALALLSTANVADSAIAAIRFDTLDFSDAPMGGQSAIYA</sequence>
<gene>
    <name evidence="1" type="ORF">UFOPK3797_00647</name>
</gene>
<evidence type="ECO:0000313" key="1">
    <source>
        <dbReference type="EMBL" id="CAB4953322.1"/>
    </source>
</evidence>
<proteinExistence type="predicted"/>
<organism evidence="1">
    <name type="scientific">freshwater metagenome</name>
    <dbReference type="NCBI Taxonomy" id="449393"/>
    <lineage>
        <taxon>unclassified sequences</taxon>
        <taxon>metagenomes</taxon>
        <taxon>ecological metagenomes</taxon>
    </lineage>
</organism>
<reference evidence="1" key="1">
    <citation type="submission" date="2020-05" db="EMBL/GenBank/DDBJ databases">
        <authorList>
            <person name="Chiriac C."/>
            <person name="Salcher M."/>
            <person name="Ghai R."/>
            <person name="Kavagutti S V."/>
        </authorList>
    </citation>
    <scope>NUCLEOTIDE SEQUENCE</scope>
</reference>
<dbReference type="AlphaFoldDB" id="A0A6J7KGM8"/>
<name>A0A6J7KGM8_9ZZZZ</name>
<protein>
    <submittedName>
        <fullName evidence="1">Unannotated protein</fullName>
    </submittedName>
</protein>
<dbReference type="EMBL" id="CAFBNN010000072">
    <property type="protein sequence ID" value="CAB4953322.1"/>
    <property type="molecule type" value="Genomic_DNA"/>
</dbReference>
<accession>A0A6J7KGM8</accession>